<reference evidence="2" key="1">
    <citation type="journal article" date="2019" name="Int. J. Syst. Evol. Microbiol.">
        <title>The Global Catalogue of Microorganisms (GCM) 10K type strain sequencing project: providing services to taxonomists for standard genome sequencing and annotation.</title>
        <authorList>
            <consortium name="The Broad Institute Genomics Platform"/>
            <consortium name="The Broad Institute Genome Sequencing Center for Infectious Disease"/>
            <person name="Wu L."/>
            <person name="Ma J."/>
        </authorList>
    </citation>
    <scope>NUCLEOTIDE SEQUENCE [LARGE SCALE GENOMIC DNA]</scope>
    <source>
        <strain evidence="2">CCUG 59778</strain>
    </source>
</reference>
<dbReference type="PROSITE" id="PS51257">
    <property type="entry name" value="PROKAR_LIPOPROTEIN"/>
    <property type="match status" value="1"/>
</dbReference>
<evidence type="ECO:0000313" key="1">
    <source>
        <dbReference type="EMBL" id="MFC4410909.1"/>
    </source>
</evidence>
<organism evidence="1 2">
    <name type="scientific">Chungangia koreensis</name>
    <dbReference type="NCBI Taxonomy" id="752657"/>
    <lineage>
        <taxon>Bacteria</taxon>
        <taxon>Bacillati</taxon>
        <taxon>Bacillota</taxon>
        <taxon>Bacilli</taxon>
        <taxon>Lactobacillales</taxon>
        <taxon>Chungangia</taxon>
    </lineage>
</organism>
<sequence length="163" mass="18488">MQRLSIILVILAILAAGCGKEEAPQADEQKGSQSEETVLYVNPEQGIEITNGEGWTKKEEISEPFNVRFENEKATVIITMISNKKSVDEIKDELISGAGEVTILEEEDHSVSFQTKRKESIRSDVFIERSDEESRVIIFMTPAGEYENNKAKFDEFKENIHFE</sequence>
<accession>A0ABV8X6Z5</accession>
<evidence type="ECO:0008006" key="3">
    <source>
        <dbReference type="Google" id="ProtNLM"/>
    </source>
</evidence>
<protein>
    <recommendedName>
        <fullName evidence="3">PsbP protein</fullName>
    </recommendedName>
</protein>
<evidence type="ECO:0000313" key="2">
    <source>
        <dbReference type="Proteomes" id="UP001595817"/>
    </source>
</evidence>
<proteinExistence type="predicted"/>
<gene>
    <name evidence="1" type="ORF">ACFOZY_10820</name>
</gene>
<dbReference type="EMBL" id="JBHSEC010000019">
    <property type="protein sequence ID" value="MFC4410909.1"/>
    <property type="molecule type" value="Genomic_DNA"/>
</dbReference>
<name>A0ABV8X6Z5_9LACT</name>
<dbReference type="Proteomes" id="UP001595817">
    <property type="component" value="Unassembled WGS sequence"/>
</dbReference>
<comment type="caution">
    <text evidence="1">The sequence shown here is derived from an EMBL/GenBank/DDBJ whole genome shotgun (WGS) entry which is preliminary data.</text>
</comment>
<dbReference type="RefSeq" id="WP_378155283.1">
    <property type="nucleotide sequence ID" value="NZ_JBHSEC010000019.1"/>
</dbReference>
<keyword evidence="2" id="KW-1185">Reference proteome</keyword>